<dbReference type="Proteomes" id="UP000280935">
    <property type="component" value="Unassembled WGS sequence"/>
</dbReference>
<proteinExistence type="predicted"/>
<dbReference type="EMBL" id="RQYT01000008">
    <property type="protein sequence ID" value="RRD50189.1"/>
    <property type="molecule type" value="Genomic_DNA"/>
</dbReference>
<name>A0A3P1WUF2_9ACTN</name>
<protein>
    <submittedName>
        <fullName evidence="2">Uncharacterized protein</fullName>
    </submittedName>
</protein>
<dbReference type="AlphaFoldDB" id="A0A3P1WUF2"/>
<feature type="compositionally biased region" description="Basic and acidic residues" evidence="1">
    <location>
        <begin position="1"/>
        <end position="11"/>
    </location>
</feature>
<sequence length="132" mass="14699">MTHQPHPHDANPRAPSPPDHQQAIAEGIQRHGPAFAAWADLVDETTPPGTLDHHLLTQFEDHYLGSYMTTQQWAQEEAEALGLDDTLGHTLPEALRWYVTIDYDTLARDLELSGDITAVPNPEGGVWVFRSL</sequence>
<evidence type="ECO:0000313" key="3">
    <source>
        <dbReference type="Proteomes" id="UP000280935"/>
    </source>
</evidence>
<dbReference type="InterPro" id="IPR009899">
    <property type="entry name" value="ArdA"/>
</dbReference>
<dbReference type="RefSeq" id="WP_125227445.1">
    <property type="nucleotide sequence ID" value="NZ_RQYT01000008.1"/>
</dbReference>
<evidence type="ECO:0000313" key="2">
    <source>
        <dbReference type="EMBL" id="RRD50189.1"/>
    </source>
</evidence>
<comment type="caution">
    <text evidence="2">The sequence shown here is derived from an EMBL/GenBank/DDBJ whole genome shotgun (WGS) entry which is preliminary data.</text>
</comment>
<feature type="region of interest" description="Disordered" evidence="1">
    <location>
        <begin position="1"/>
        <end position="20"/>
    </location>
</feature>
<dbReference type="OrthoDB" id="944647at2"/>
<organism evidence="2 3">
    <name type="scientific">Arachnia propionica</name>
    <dbReference type="NCBI Taxonomy" id="1750"/>
    <lineage>
        <taxon>Bacteria</taxon>
        <taxon>Bacillati</taxon>
        <taxon>Actinomycetota</taxon>
        <taxon>Actinomycetes</taxon>
        <taxon>Propionibacteriales</taxon>
        <taxon>Propionibacteriaceae</taxon>
        <taxon>Arachnia</taxon>
    </lineage>
</organism>
<dbReference type="Pfam" id="PF07275">
    <property type="entry name" value="ArdA"/>
    <property type="match status" value="1"/>
</dbReference>
<reference evidence="2 3" key="1">
    <citation type="submission" date="2018-11" db="EMBL/GenBank/DDBJ databases">
        <title>Genomes From Bacteria Associated with the Canine Oral Cavity: a Test Case for Automated Genome-Based Taxonomic Assignment.</title>
        <authorList>
            <person name="Coil D.A."/>
            <person name="Jospin G."/>
            <person name="Darling A.E."/>
            <person name="Wallis C."/>
            <person name="Davis I.J."/>
            <person name="Harris S."/>
            <person name="Eisen J.A."/>
            <person name="Holcombe L.J."/>
            <person name="O'Flynn C."/>
        </authorList>
    </citation>
    <scope>NUCLEOTIDE SEQUENCE [LARGE SCALE GENOMIC DNA]</scope>
    <source>
        <strain evidence="2 3">OH2822_COT-296</strain>
    </source>
</reference>
<gene>
    <name evidence="2" type="ORF">EII35_05455</name>
</gene>
<accession>A0A3P1WUF2</accession>
<evidence type="ECO:0000256" key="1">
    <source>
        <dbReference type="SAM" id="MobiDB-lite"/>
    </source>
</evidence>